<dbReference type="EMBL" id="JBHUKU010000007">
    <property type="protein sequence ID" value="MFD2459877.1"/>
    <property type="molecule type" value="Genomic_DNA"/>
</dbReference>
<gene>
    <name evidence="1" type="ORF">ACFSYJ_14775</name>
</gene>
<dbReference type="PANTHER" id="PTHR38009">
    <property type="entry name" value="CONSERVED HYPOTHETICAL PHAGE TAIL PROTEIN"/>
    <property type="match status" value="1"/>
</dbReference>
<accession>A0ABW5GEB7</accession>
<name>A0ABW5GEB7_9PSEU</name>
<protein>
    <submittedName>
        <fullName evidence="1">Phage tail protein</fullName>
    </submittedName>
</protein>
<comment type="caution">
    <text evidence="1">The sequence shown here is derived from an EMBL/GenBank/DDBJ whole genome shotgun (WGS) entry which is preliminary data.</text>
</comment>
<dbReference type="PANTHER" id="PTHR38009:SF1">
    <property type="entry name" value="CONSERVED HYPOTHETICAL PHAGE TAIL PROTEIN"/>
    <property type="match status" value="1"/>
</dbReference>
<evidence type="ECO:0000313" key="1">
    <source>
        <dbReference type="EMBL" id="MFD2459877.1"/>
    </source>
</evidence>
<dbReference type="InterPro" id="IPR011747">
    <property type="entry name" value="CHP02241"/>
</dbReference>
<dbReference type="NCBIfam" id="TIGR02241">
    <property type="entry name" value="conserved hypothetical phage tail region protein"/>
    <property type="match status" value="1"/>
</dbReference>
<evidence type="ECO:0000313" key="2">
    <source>
        <dbReference type="Proteomes" id="UP001597419"/>
    </source>
</evidence>
<proteinExistence type="predicted"/>
<dbReference type="Proteomes" id="UP001597419">
    <property type="component" value="Unassembled WGS sequence"/>
</dbReference>
<dbReference type="Pfam" id="PF06841">
    <property type="entry name" value="Phage_T4_gp19"/>
    <property type="match status" value="1"/>
</dbReference>
<dbReference type="RefSeq" id="WP_345402891.1">
    <property type="nucleotide sequence ID" value="NZ_BAABHG010000014.1"/>
</dbReference>
<reference evidence="2" key="1">
    <citation type="journal article" date="2019" name="Int. J. Syst. Evol. Microbiol.">
        <title>The Global Catalogue of Microorganisms (GCM) 10K type strain sequencing project: providing services to taxonomists for standard genome sequencing and annotation.</title>
        <authorList>
            <consortium name="The Broad Institute Genomics Platform"/>
            <consortium name="The Broad Institute Genome Sequencing Center for Infectious Disease"/>
            <person name="Wu L."/>
            <person name="Ma J."/>
        </authorList>
    </citation>
    <scope>NUCLEOTIDE SEQUENCE [LARGE SCALE GENOMIC DNA]</scope>
    <source>
        <strain evidence="2">CGMCC 4.7643</strain>
    </source>
</reference>
<dbReference type="InterPro" id="IPR010667">
    <property type="entry name" value="Phage_T4_Gp19"/>
</dbReference>
<sequence>MAEPARRNDPFPAFNFTLELPIGVAGFSEITGANAEQDLIEYREGADPVNYVSKIPGLNKFGDITLKRGYTDNKALWQWRAQLIDGQVTRYDGAIHLRDETRNVVLTWKFEHALPKKLSAPAFNAKTNEVAIEELVLAVEHMRLDTA</sequence>
<keyword evidence="2" id="KW-1185">Reference proteome</keyword>
<organism evidence="1 2">
    <name type="scientific">Amycolatopsis samaneae</name>
    <dbReference type="NCBI Taxonomy" id="664691"/>
    <lineage>
        <taxon>Bacteria</taxon>
        <taxon>Bacillati</taxon>
        <taxon>Actinomycetota</taxon>
        <taxon>Actinomycetes</taxon>
        <taxon>Pseudonocardiales</taxon>
        <taxon>Pseudonocardiaceae</taxon>
        <taxon>Amycolatopsis</taxon>
    </lineage>
</organism>